<dbReference type="EMBL" id="JBHTIR010004398">
    <property type="protein sequence ID" value="MFD0857285.1"/>
    <property type="molecule type" value="Genomic_DNA"/>
</dbReference>
<sequence>MDIARAAYEEALRRHGMLASTIALISVYAEENLAEVDGDDDAMSPQTAGPRRT</sequence>
<name>A0ABW3CRU6_9ACTN</name>
<proteinExistence type="predicted"/>
<organism evidence="1 2">
    <name type="scientific">Actinomadura adrarensis</name>
    <dbReference type="NCBI Taxonomy" id="1819600"/>
    <lineage>
        <taxon>Bacteria</taxon>
        <taxon>Bacillati</taxon>
        <taxon>Actinomycetota</taxon>
        <taxon>Actinomycetes</taxon>
        <taxon>Streptosporangiales</taxon>
        <taxon>Thermomonosporaceae</taxon>
        <taxon>Actinomadura</taxon>
    </lineage>
</organism>
<protein>
    <submittedName>
        <fullName evidence="1">Uncharacterized protein</fullName>
    </submittedName>
</protein>
<evidence type="ECO:0000313" key="2">
    <source>
        <dbReference type="Proteomes" id="UP001597083"/>
    </source>
</evidence>
<evidence type="ECO:0000313" key="1">
    <source>
        <dbReference type="EMBL" id="MFD0857285.1"/>
    </source>
</evidence>
<comment type="caution">
    <text evidence="1">The sequence shown here is derived from an EMBL/GenBank/DDBJ whole genome shotgun (WGS) entry which is preliminary data.</text>
</comment>
<reference evidence="2" key="1">
    <citation type="journal article" date="2019" name="Int. J. Syst. Evol. Microbiol.">
        <title>The Global Catalogue of Microorganisms (GCM) 10K type strain sequencing project: providing services to taxonomists for standard genome sequencing and annotation.</title>
        <authorList>
            <consortium name="The Broad Institute Genomics Platform"/>
            <consortium name="The Broad Institute Genome Sequencing Center for Infectious Disease"/>
            <person name="Wu L."/>
            <person name="Ma J."/>
        </authorList>
    </citation>
    <scope>NUCLEOTIDE SEQUENCE [LARGE SCALE GENOMIC DNA]</scope>
    <source>
        <strain evidence="2">JCM 31696</strain>
    </source>
</reference>
<accession>A0ABW3CRU6</accession>
<gene>
    <name evidence="1" type="ORF">ACFQ07_34090</name>
</gene>
<keyword evidence="2" id="KW-1185">Reference proteome</keyword>
<dbReference type="Proteomes" id="UP001597083">
    <property type="component" value="Unassembled WGS sequence"/>
</dbReference>